<dbReference type="NCBIfam" id="TIGR04056">
    <property type="entry name" value="OMP_RagA_SusC"/>
    <property type="match status" value="1"/>
</dbReference>
<keyword evidence="5" id="KW-1185">Reference proteome</keyword>
<dbReference type="PANTHER" id="PTHR30069:SF29">
    <property type="entry name" value="HEMOGLOBIN AND HEMOGLOBIN-HAPTOGLOBIN-BINDING PROTEIN 1-RELATED"/>
    <property type="match status" value="1"/>
</dbReference>
<protein>
    <submittedName>
        <fullName evidence="4">TonB-dependent receptor</fullName>
    </submittedName>
</protein>
<dbReference type="SUPFAM" id="SSF56935">
    <property type="entry name" value="Porins"/>
    <property type="match status" value="1"/>
</dbReference>
<evidence type="ECO:0000259" key="3">
    <source>
        <dbReference type="Pfam" id="PF07715"/>
    </source>
</evidence>
<gene>
    <name evidence="4" type="ORF">ACFSKL_03480</name>
</gene>
<dbReference type="Gene3D" id="2.170.130.10">
    <property type="entry name" value="TonB-dependent receptor, plug domain"/>
    <property type="match status" value="1"/>
</dbReference>
<dbReference type="Pfam" id="PF07715">
    <property type="entry name" value="Plug"/>
    <property type="match status" value="1"/>
</dbReference>
<dbReference type="Pfam" id="PF13715">
    <property type="entry name" value="CarbopepD_reg_2"/>
    <property type="match status" value="1"/>
</dbReference>
<keyword evidence="1" id="KW-0732">Signal</keyword>
<keyword evidence="2" id="KW-0812">Transmembrane</keyword>
<reference evidence="5" key="1">
    <citation type="journal article" date="2019" name="Int. J. Syst. Evol. Microbiol.">
        <title>The Global Catalogue of Microorganisms (GCM) 10K type strain sequencing project: providing services to taxonomists for standard genome sequencing and annotation.</title>
        <authorList>
            <consortium name="The Broad Institute Genomics Platform"/>
            <consortium name="The Broad Institute Genome Sequencing Center for Infectious Disease"/>
            <person name="Wu L."/>
            <person name="Ma J."/>
        </authorList>
    </citation>
    <scope>NUCLEOTIDE SEQUENCE [LARGE SCALE GENOMIC DNA]</scope>
    <source>
        <strain evidence="5">CGMCC 1.15180</strain>
    </source>
</reference>
<evidence type="ECO:0000256" key="2">
    <source>
        <dbReference type="PROSITE-ProRule" id="PRU01360"/>
    </source>
</evidence>
<comment type="similarity">
    <text evidence="2">Belongs to the TonB-dependent receptor family.</text>
</comment>
<dbReference type="NCBIfam" id="TIGR04057">
    <property type="entry name" value="SusC_RagA_signa"/>
    <property type="match status" value="1"/>
</dbReference>
<dbReference type="Gene3D" id="2.60.40.1120">
    <property type="entry name" value="Carboxypeptidase-like, regulatory domain"/>
    <property type="match status" value="1"/>
</dbReference>
<dbReference type="PANTHER" id="PTHR30069">
    <property type="entry name" value="TONB-DEPENDENT OUTER MEMBRANE RECEPTOR"/>
    <property type="match status" value="1"/>
</dbReference>
<dbReference type="RefSeq" id="WP_376883525.1">
    <property type="nucleotide sequence ID" value="NZ_JBHUHR010000012.1"/>
</dbReference>
<proteinExistence type="inferred from homology"/>
<dbReference type="SUPFAM" id="SSF49464">
    <property type="entry name" value="Carboxypeptidase regulatory domain-like"/>
    <property type="match status" value="1"/>
</dbReference>
<evidence type="ECO:0000313" key="5">
    <source>
        <dbReference type="Proteomes" id="UP001597361"/>
    </source>
</evidence>
<keyword evidence="4" id="KW-0675">Receptor</keyword>
<dbReference type="InterPro" id="IPR008969">
    <property type="entry name" value="CarboxyPept-like_regulatory"/>
</dbReference>
<dbReference type="InterPro" id="IPR039426">
    <property type="entry name" value="TonB-dep_rcpt-like"/>
</dbReference>
<dbReference type="EMBL" id="JBHUHR010000012">
    <property type="protein sequence ID" value="MFD2033835.1"/>
    <property type="molecule type" value="Genomic_DNA"/>
</dbReference>
<evidence type="ECO:0000313" key="4">
    <source>
        <dbReference type="EMBL" id="MFD2033835.1"/>
    </source>
</evidence>
<dbReference type="InterPro" id="IPR023997">
    <property type="entry name" value="TonB-dep_OMP_SusC/RagA_CS"/>
</dbReference>
<dbReference type="InterPro" id="IPR023996">
    <property type="entry name" value="TonB-dep_OMP_SusC/RagA"/>
</dbReference>
<comment type="caution">
    <text evidence="4">The sequence shown here is derived from an EMBL/GenBank/DDBJ whole genome shotgun (WGS) entry which is preliminary data.</text>
</comment>
<accession>A0ABW4VIM1</accession>
<feature type="domain" description="TonB-dependent receptor plug" evidence="3">
    <location>
        <begin position="224"/>
        <end position="329"/>
    </location>
</feature>
<organism evidence="4 5">
    <name type="scientific">Belliella marina</name>
    <dbReference type="NCBI Taxonomy" id="1644146"/>
    <lineage>
        <taxon>Bacteria</taxon>
        <taxon>Pseudomonadati</taxon>
        <taxon>Bacteroidota</taxon>
        <taxon>Cytophagia</taxon>
        <taxon>Cytophagales</taxon>
        <taxon>Cyclobacteriaceae</taxon>
        <taxon>Belliella</taxon>
    </lineage>
</organism>
<name>A0ABW4VIM1_9BACT</name>
<dbReference type="InterPro" id="IPR037066">
    <property type="entry name" value="Plug_dom_sf"/>
</dbReference>
<dbReference type="InterPro" id="IPR012910">
    <property type="entry name" value="Plug_dom"/>
</dbReference>
<sequence length="1147" mass="127086">MKKVLYYSKMIGRYYLYGVLLQVCCIPILLAANPTTQSKDLKEVFVNVEVENATLPQLFSILNEKTEFSFVFDSKNVNTLKQVSLKSNNESLEDVLLKLSASHQLSFQQVNERISVKSLQPNKQNPIEVNVTITGKVYDSEGDPLPGATVRVEGTTNGTATGIDGEFSINAPEDATLVVSYIGFETQKIKLVSNQTNYEITLKLDDSALEEVVVVGYGEQKRANLLGAVESITTEKLVDIPAANMSSLLQGRMAGVNVGGPTGRPGTPSSFNIRGSSGSLNQEPVLFVIDGFIRDQAAFDVLDPTEVESISVLKDAAAAVYGARGVGGVVLVTTKRGKEGKATVSYSGSIGFADATSFPELMSAYDQAVFKNNQYRISNPDDYNDGLRLFGDDELEAFKNYDFNWMDYAWKSSMVMRHTVNVSGGSDKVRYFGGASYYNEDANLPGTDLNKYSLRMGIDADITKDLTASLTLSGDQRNDTRPHNRNDGNAATLNGAFQQLQRTPKWIPPYVNGLPVRYGGAIQSHPIEIGNVNSIIENTGSNLIINAALEYRVPIVEGLRLKVAYNQSETHGYNRQLRKNYHLYDFQMIGSRGNLITNVPTGSTLINNQERLQEDYNNAKSYQFNAHVAYDRVFGKHDVSGLLVYEIAEGESHGFRAMRENQLIPGYDLQPGFNEARDGTHGWADNNARLSTVGRFNYSYDGKYLFESAFRYEGSVKFPPETRWGFFPSASVGWRISDENFFRNNINFVDDMKIRVSGGLLGNDDISNRQWEYTYGQTGGAYLGGNGMTNGLNPRHGGLALYGQTWEKTRFFNGGMDILLRNRLKIGLDGFYRYTYDILTTRASTVPTSTGINVMPGENFARMDAWGFDASFSYSGNVGQDFGYNIGIVGGWSRNRQLTIYQNPAVIGTWVDQQGLATGGQDGLIAVGIIRTQEQLDQIMEQNPGLTIFGMEPQLGMMMYEDVGGPDRTDGPDGVIDGNDVRMIAPAVPNIGFSFNLGASYKGLRVDTQLGLSGIGTKVFFDQQTYNPVNVTGNNSLLNMPAIWNDHWTPENPNAAFPRPTMYGGQNNRSTFWMRDGTTMNLNIVNVSYSLPNHLAERLGVPQLRVYFTARNLWRIINPFDYKDPTLSRFDSYPTLRTLNFGLNITI</sequence>
<keyword evidence="2" id="KW-1134">Transmembrane beta strand</keyword>
<dbReference type="PROSITE" id="PS52016">
    <property type="entry name" value="TONB_DEPENDENT_REC_3"/>
    <property type="match status" value="1"/>
</dbReference>
<evidence type="ECO:0000256" key="1">
    <source>
        <dbReference type="ARBA" id="ARBA00022729"/>
    </source>
</evidence>
<dbReference type="Proteomes" id="UP001597361">
    <property type="component" value="Unassembled WGS sequence"/>
</dbReference>
<keyword evidence="2" id="KW-0813">Transport</keyword>
<comment type="subcellular location">
    <subcellularLocation>
        <location evidence="2">Cell outer membrane</location>
        <topology evidence="2">Multi-pass membrane protein</topology>
    </subcellularLocation>
</comment>
<keyword evidence="2" id="KW-0472">Membrane</keyword>
<keyword evidence="2" id="KW-0998">Cell outer membrane</keyword>